<dbReference type="PANTHER" id="PTHR34512:SF30">
    <property type="entry name" value="OUTER MEMBRANE PROTEIN ASSEMBLY FACTOR BAMB"/>
    <property type="match status" value="1"/>
</dbReference>
<dbReference type="InterPro" id="IPR011047">
    <property type="entry name" value="Quinoprotein_ADH-like_sf"/>
</dbReference>
<keyword evidence="2" id="KW-0723">Serine/threonine-protein kinase</keyword>
<dbReference type="GO" id="GO:0004674">
    <property type="term" value="F:protein serine/threonine kinase activity"/>
    <property type="evidence" value="ECO:0007669"/>
    <property type="project" value="UniProtKB-KW"/>
</dbReference>
<accession>A0A3B1DRL9</accession>
<keyword evidence="2" id="KW-0418">Kinase</keyword>
<feature type="domain" description="Pyrrolo-quinoline quinone repeat" evidence="1">
    <location>
        <begin position="180"/>
        <end position="432"/>
    </location>
</feature>
<dbReference type="InterPro" id="IPR015943">
    <property type="entry name" value="WD40/YVTN_repeat-like_dom_sf"/>
</dbReference>
<proteinExistence type="predicted"/>
<dbReference type="InterPro" id="IPR018391">
    <property type="entry name" value="PQQ_b-propeller_rpt"/>
</dbReference>
<dbReference type="SMART" id="SM00564">
    <property type="entry name" value="PQQ"/>
    <property type="match status" value="4"/>
</dbReference>
<sequence>MRLSQLFGILFLLMGLASPSVYAAIYHGKVLTISPKGKTVEIEYSSDKKVKTFRIPTSAKILIKKKKGTFNQVSKGDTVVIFTSKFGKVTHLRTIDASRTVPRKRKPLPKPEEKQVVKNEWTGFRGADRSNKSTETGLMKTWKKDAPQLLWTSTGLGQGYSTVAISHGMAYTMGNVRGAEQIHAINLKNGEIEWSVTNSNKIYKNGQGNGPRSTPTIDGDKLYALGGNGDLTCVDLDSHKIVWTRNILKDFEGSNITWGISESVLIDGNKLICTPGGKLATIVALNKKNGDVIWTSQIEGKPKASYASPIVIDVGNVRQYVTFVSSGVVGVRAKDGQPLWGNDSSSNKTANCSTPVYDSGLLFSASGYGKGGALLQLFSRRKTTRAKFKYHTKKMKNHHGGMVVIDGYLYGSSDPGILTCLELKTGKVKWKNRSPGKGSLVYADGHLYYRDENGPITLVEATPKEYREKGKFDQPSRSKRRAWAHPVIADGKLFIRDMDKLLVFDVREK</sequence>
<organism evidence="2">
    <name type="scientific">hydrothermal vent metagenome</name>
    <dbReference type="NCBI Taxonomy" id="652676"/>
    <lineage>
        <taxon>unclassified sequences</taxon>
        <taxon>metagenomes</taxon>
        <taxon>ecological metagenomes</taxon>
    </lineage>
</organism>
<dbReference type="InterPro" id="IPR002372">
    <property type="entry name" value="PQQ_rpt_dom"/>
</dbReference>
<evidence type="ECO:0000259" key="1">
    <source>
        <dbReference type="Pfam" id="PF13360"/>
    </source>
</evidence>
<dbReference type="Pfam" id="PF13360">
    <property type="entry name" value="PQQ_2"/>
    <property type="match status" value="1"/>
</dbReference>
<evidence type="ECO:0000313" key="2">
    <source>
        <dbReference type="EMBL" id="VAX39523.1"/>
    </source>
</evidence>
<dbReference type="PANTHER" id="PTHR34512">
    <property type="entry name" value="CELL SURFACE PROTEIN"/>
    <property type="match status" value="1"/>
</dbReference>
<gene>
    <name evidence="2" type="ORF">MNBD_PLANCTO02-1720</name>
</gene>
<protein>
    <submittedName>
        <fullName evidence="2">Probable serine/threonine protein kinase related protein</fullName>
    </submittedName>
</protein>
<reference evidence="2" key="1">
    <citation type="submission" date="2018-06" db="EMBL/GenBank/DDBJ databases">
        <authorList>
            <person name="Zhirakovskaya E."/>
        </authorList>
    </citation>
    <scope>NUCLEOTIDE SEQUENCE</scope>
</reference>
<dbReference type="SUPFAM" id="SSF50998">
    <property type="entry name" value="Quinoprotein alcohol dehydrogenase-like"/>
    <property type="match status" value="1"/>
</dbReference>
<dbReference type="AlphaFoldDB" id="A0A3B1DRL9"/>
<dbReference type="Gene3D" id="2.130.10.10">
    <property type="entry name" value="YVTN repeat-like/Quinoprotein amine dehydrogenase"/>
    <property type="match status" value="1"/>
</dbReference>
<name>A0A3B1DRL9_9ZZZZ</name>
<keyword evidence="2" id="KW-0808">Transferase</keyword>
<dbReference type="EMBL" id="UOGL01000338">
    <property type="protein sequence ID" value="VAX39523.1"/>
    <property type="molecule type" value="Genomic_DNA"/>
</dbReference>